<dbReference type="InterPro" id="IPR012910">
    <property type="entry name" value="Plug_dom"/>
</dbReference>
<dbReference type="Proteomes" id="UP000435036">
    <property type="component" value="Unassembled WGS sequence"/>
</dbReference>
<dbReference type="InterPro" id="IPR037066">
    <property type="entry name" value="Plug_dom_sf"/>
</dbReference>
<dbReference type="PANTHER" id="PTHR30069:SF29">
    <property type="entry name" value="HEMOGLOBIN AND HEMOGLOBIN-HAPTOGLOBIN-BINDING PROTEIN 1-RELATED"/>
    <property type="match status" value="1"/>
</dbReference>
<reference evidence="3 4" key="1">
    <citation type="submission" date="2019-12" db="EMBL/GenBank/DDBJ databases">
        <authorList>
            <person name="Dong K."/>
        </authorList>
    </citation>
    <scope>NUCLEOTIDE SEQUENCE [LARGE SCALE GENOMIC DNA]</scope>
    <source>
        <strain evidence="3 4">JCM 31225</strain>
    </source>
</reference>
<dbReference type="EMBL" id="WSQA01000019">
    <property type="protein sequence ID" value="MVZ64047.1"/>
    <property type="molecule type" value="Genomic_DNA"/>
</dbReference>
<keyword evidence="1" id="KW-0732">Signal</keyword>
<dbReference type="Gene3D" id="2.60.40.1120">
    <property type="entry name" value="Carboxypeptidase-like, regulatory domain"/>
    <property type="match status" value="1"/>
</dbReference>
<evidence type="ECO:0000259" key="2">
    <source>
        <dbReference type="Pfam" id="PF07715"/>
    </source>
</evidence>
<dbReference type="GO" id="GO:0015344">
    <property type="term" value="F:siderophore uptake transmembrane transporter activity"/>
    <property type="evidence" value="ECO:0007669"/>
    <property type="project" value="TreeGrafter"/>
</dbReference>
<evidence type="ECO:0000256" key="1">
    <source>
        <dbReference type="ARBA" id="ARBA00022729"/>
    </source>
</evidence>
<evidence type="ECO:0000313" key="4">
    <source>
        <dbReference type="Proteomes" id="UP000435036"/>
    </source>
</evidence>
<dbReference type="InterPro" id="IPR039426">
    <property type="entry name" value="TonB-dep_rcpt-like"/>
</dbReference>
<accession>A0A6N8L420</accession>
<dbReference type="GO" id="GO:0009279">
    <property type="term" value="C:cell outer membrane"/>
    <property type="evidence" value="ECO:0007669"/>
    <property type="project" value="TreeGrafter"/>
</dbReference>
<sequence>MRFILLIFLLFPYVASSQQALISGRILQKNKKPLSAANIFISGSYDGASSDSLGFFHFNSALKGPQTLLISAVGLQPQKASIDLKDSIYLTIILQADQQAIEEVLIRAGQFKVGQQANAAISPLDIVTTAGSMGNIIAALEKLPGAQIAGENGRLMVRGGDPWETQTYINGFRVAQPYTASANGVPVRGRFSPFLFKGTNFSTGGYSAEFGNALSSILNLSTDVKLAEPKTDLSFSSIGLGLSNSQTWKNSSLSINGTYSNLGPYLKIIPQDIVWEKPYQQTNAEAIYRTKSDKHFFNLYAAYSDERFAFEDYAIAYDQSVKTSIHENNIYLNSNISYYLPAGW</sequence>
<dbReference type="Pfam" id="PF13715">
    <property type="entry name" value="CarbopepD_reg_2"/>
    <property type="match status" value="1"/>
</dbReference>
<dbReference type="RefSeq" id="WP_160370765.1">
    <property type="nucleotide sequence ID" value="NZ_WSQA01000019.1"/>
</dbReference>
<proteinExistence type="predicted"/>
<protein>
    <submittedName>
        <fullName evidence="3">TonB-dependent receptor plug domain-containing protein</fullName>
    </submittedName>
</protein>
<evidence type="ECO:0000313" key="3">
    <source>
        <dbReference type="EMBL" id="MVZ64047.1"/>
    </source>
</evidence>
<keyword evidence="4" id="KW-1185">Reference proteome</keyword>
<dbReference type="Pfam" id="PF07715">
    <property type="entry name" value="Plug"/>
    <property type="match status" value="1"/>
</dbReference>
<dbReference type="GO" id="GO:0044718">
    <property type="term" value="P:siderophore transmembrane transport"/>
    <property type="evidence" value="ECO:0007669"/>
    <property type="project" value="TreeGrafter"/>
</dbReference>
<feature type="domain" description="TonB-dependent receptor plug" evidence="2">
    <location>
        <begin position="133"/>
        <end position="212"/>
    </location>
</feature>
<dbReference type="AlphaFoldDB" id="A0A6N8L420"/>
<dbReference type="InterPro" id="IPR008969">
    <property type="entry name" value="CarboxyPept-like_regulatory"/>
</dbReference>
<organism evidence="3 4">
    <name type="scientific">Sphingobacterium humi</name>
    <dbReference type="NCBI Taxonomy" id="1796905"/>
    <lineage>
        <taxon>Bacteria</taxon>
        <taxon>Pseudomonadati</taxon>
        <taxon>Bacteroidota</taxon>
        <taxon>Sphingobacteriia</taxon>
        <taxon>Sphingobacteriales</taxon>
        <taxon>Sphingobacteriaceae</taxon>
        <taxon>Sphingobacterium</taxon>
    </lineage>
</organism>
<dbReference type="SUPFAM" id="SSF49464">
    <property type="entry name" value="Carboxypeptidase regulatory domain-like"/>
    <property type="match status" value="1"/>
</dbReference>
<keyword evidence="3" id="KW-0675">Receptor</keyword>
<name>A0A6N8L420_9SPHI</name>
<dbReference type="Gene3D" id="2.170.130.10">
    <property type="entry name" value="TonB-dependent receptor, plug domain"/>
    <property type="match status" value="1"/>
</dbReference>
<dbReference type="OrthoDB" id="1075473at2"/>
<gene>
    <name evidence="3" type="ORF">GQF63_18640</name>
</gene>
<dbReference type="PANTHER" id="PTHR30069">
    <property type="entry name" value="TONB-DEPENDENT OUTER MEMBRANE RECEPTOR"/>
    <property type="match status" value="1"/>
</dbReference>
<comment type="caution">
    <text evidence="3">The sequence shown here is derived from an EMBL/GenBank/DDBJ whole genome shotgun (WGS) entry which is preliminary data.</text>
</comment>
<dbReference type="SUPFAM" id="SSF56935">
    <property type="entry name" value="Porins"/>
    <property type="match status" value="1"/>
</dbReference>